<dbReference type="AlphaFoldDB" id="A0A0G0XKN8"/>
<dbReference type="Proteomes" id="UP000033856">
    <property type="component" value="Unassembled WGS sequence"/>
</dbReference>
<keyword evidence="2" id="KW-0808">Transferase</keyword>
<dbReference type="Pfam" id="PF00535">
    <property type="entry name" value="Glycos_transf_2"/>
    <property type="match status" value="1"/>
</dbReference>
<accession>A0A0G0XKN8</accession>
<sequence>MPKLSIIIPAYNEKNTVAEIIRRVKKVDLGDVEKEIIIVDDGSTDGTREILENLGKTGKYKIIYQEKNQGKGAAIRRGFKEVTGDFVIIQDADLEYDPNEYKILLQPLLDKNADVVYGSRFMGASAHRVLFFWHYVGNKILTALSNILTDLNLTDMETGYKAFRREALFKILPKLKSDRFGIEPELTARVARAGFRVYEVGISYNGRTYAEGKKISWRDGLSAIWAIIRFNLFD</sequence>
<dbReference type="EMBL" id="LCCD01000013">
    <property type="protein sequence ID" value="KKS24997.1"/>
    <property type="molecule type" value="Genomic_DNA"/>
</dbReference>
<evidence type="ECO:0000259" key="1">
    <source>
        <dbReference type="Pfam" id="PF00535"/>
    </source>
</evidence>
<dbReference type="GO" id="GO:0016740">
    <property type="term" value="F:transferase activity"/>
    <property type="evidence" value="ECO:0007669"/>
    <property type="project" value="UniProtKB-KW"/>
</dbReference>
<gene>
    <name evidence="2" type="ORF">UU83_C0013G0012</name>
</gene>
<feature type="domain" description="Glycosyltransferase 2-like" evidence="1">
    <location>
        <begin position="5"/>
        <end position="168"/>
    </location>
</feature>
<evidence type="ECO:0000313" key="2">
    <source>
        <dbReference type="EMBL" id="KKS24997.1"/>
    </source>
</evidence>
<dbReference type="SUPFAM" id="SSF53448">
    <property type="entry name" value="Nucleotide-diphospho-sugar transferases"/>
    <property type="match status" value="1"/>
</dbReference>
<comment type="caution">
    <text evidence="2">The sequence shown here is derived from an EMBL/GenBank/DDBJ whole genome shotgun (WGS) entry which is preliminary data.</text>
</comment>
<dbReference type="InterPro" id="IPR050256">
    <property type="entry name" value="Glycosyltransferase_2"/>
</dbReference>
<dbReference type="Gene3D" id="3.90.550.10">
    <property type="entry name" value="Spore Coat Polysaccharide Biosynthesis Protein SpsA, Chain A"/>
    <property type="match status" value="1"/>
</dbReference>
<evidence type="ECO:0000313" key="3">
    <source>
        <dbReference type="Proteomes" id="UP000033856"/>
    </source>
</evidence>
<dbReference type="PANTHER" id="PTHR48090:SF7">
    <property type="entry name" value="RFBJ PROTEIN"/>
    <property type="match status" value="1"/>
</dbReference>
<dbReference type="PANTHER" id="PTHR48090">
    <property type="entry name" value="UNDECAPRENYL-PHOSPHATE 4-DEOXY-4-FORMAMIDO-L-ARABINOSE TRANSFERASE-RELATED"/>
    <property type="match status" value="1"/>
</dbReference>
<dbReference type="CDD" id="cd04179">
    <property type="entry name" value="DPM_DPG-synthase_like"/>
    <property type="match status" value="1"/>
</dbReference>
<name>A0A0G0XKN8_9BACT</name>
<protein>
    <submittedName>
        <fullName evidence="2">Glycosyl transferase family 2</fullName>
    </submittedName>
</protein>
<proteinExistence type="predicted"/>
<reference evidence="2" key="1">
    <citation type="journal article" date="2015" name="Nature">
        <title>rRNA introns, odd ribosomes, and small enigmatic genomes across a large radiation of phyla.</title>
        <authorList>
            <person name="Brown C.T."/>
            <person name="Hug L.A."/>
            <person name="Thomas B.C."/>
            <person name="Sharon I."/>
            <person name="Castelle C.J."/>
            <person name="Singh A."/>
            <person name="Wilkins M.J."/>
            <person name="Williams K.H."/>
            <person name="Banfield J.F."/>
        </authorList>
    </citation>
    <scope>NUCLEOTIDE SEQUENCE [LARGE SCALE GENOMIC DNA]</scope>
</reference>
<dbReference type="InterPro" id="IPR001173">
    <property type="entry name" value="Glyco_trans_2-like"/>
</dbReference>
<dbReference type="InterPro" id="IPR029044">
    <property type="entry name" value="Nucleotide-diphossugar_trans"/>
</dbReference>
<organism evidence="2 3">
    <name type="scientific">Candidatus Jorgensenbacteria bacterium GW2011_GWF2_41_8</name>
    <dbReference type="NCBI Taxonomy" id="1618667"/>
    <lineage>
        <taxon>Bacteria</taxon>
        <taxon>Candidatus Joergenseniibacteriota</taxon>
    </lineage>
</organism>